<comment type="caution">
    <text evidence="3">The sequence shown here is derived from an EMBL/GenBank/DDBJ whole genome shotgun (WGS) entry which is preliminary data.</text>
</comment>
<feature type="compositionally biased region" description="Basic and acidic residues" evidence="2">
    <location>
        <begin position="44"/>
        <end position="59"/>
    </location>
</feature>
<evidence type="ECO:0000313" key="4">
    <source>
        <dbReference type="Proteomes" id="UP001610432"/>
    </source>
</evidence>
<feature type="region of interest" description="Disordered" evidence="2">
    <location>
        <begin position="1"/>
        <end position="61"/>
    </location>
</feature>
<dbReference type="EMBL" id="JBFXLQ010000065">
    <property type="protein sequence ID" value="KAL2862594.1"/>
    <property type="molecule type" value="Genomic_DNA"/>
</dbReference>
<evidence type="ECO:0000256" key="2">
    <source>
        <dbReference type="SAM" id="MobiDB-lite"/>
    </source>
</evidence>
<proteinExistence type="predicted"/>
<feature type="coiled-coil region" evidence="1">
    <location>
        <begin position="66"/>
        <end position="139"/>
    </location>
</feature>
<dbReference type="GeneID" id="98141948"/>
<sequence length="442" mass="49535">MGLTSEPLAYSTPVAIEPSENNQRSRPHRSDHQALVPPVTVTADDGHPEDHKCISRPPDDEYPGVVRELQARDQHLAADYAQLNEEYSASIQRLTHQINRYERYIEQQEARLQRREGSIQSLQSSLAEMRGQYQELQAIVLARQEEALQSMTVNKGYAPKEDRLIRDDLLSLGEKMRNWARKYGMLSFAQLEREAGSGKELIINNLSGYCAHHDLDALAKELPISPDRIPALLLQCLLAKDIFGGMFTDPFFAFTRIEGNSTRNPPTSEEMQILLDAMTQVDESEAHIWRSQTLRNLSDGPEVSLQARIKTLCPKIVARFLSGPARGLLKPAAANSSDADQCVQELQSLYHGAAQLALSLWMQRASMACQDLQGLSFFTVDSPIMSAHRLHHLDEEDTALDGKKVLLVVQPAIIAYGSENAEHYDRYKVWAPAVVLVEGNNK</sequence>
<dbReference type="RefSeq" id="XP_070881573.1">
    <property type="nucleotide sequence ID" value="XM_071026876.1"/>
</dbReference>
<evidence type="ECO:0000256" key="1">
    <source>
        <dbReference type="SAM" id="Coils"/>
    </source>
</evidence>
<keyword evidence="4" id="KW-1185">Reference proteome</keyword>
<keyword evidence="1" id="KW-0175">Coiled coil</keyword>
<gene>
    <name evidence="3" type="ORF">BJX67DRAFT_295736</name>
</gene>
<evidence type="ECO:0000313" key="3">
    <source>
        <dbReference type="EMBL" id="KAL2862594.1"/>
    </source>
</evidence>
<dbReference type="Proteomes" id="UP001610432">
    <property type="component" value="Unassembled WGS sequence"/>
</dbReference>
<accession>A0ABR4LDH9</accession>
<protein>
    <submittedName>
        <fullName evidence="3">Uncharacterized protein</fullName>
    </submittedName>
</protein>
<name>A0ABR4LDH9_9EURO</name>
<organism evidence="3 4">
    <name type="scientific">Aspergillus lucknowensis</name>
    <dbReference type="NCBI Taxonomy" id="176173"/>
    <lineage>
        <taxon>Eukaryota</taxon>
        <taxon>Fungi</taxon>
        <taxon>Dikarya</taxon>
        <taxon>Ascomycota</taxon>
        <taxon>Pezizomycotina</taxon>
        <taxon>Eurotiomycetes</taxon>
        <taxon>Eurotiomycetidae</taxon>
        <taxon>Eurotiales</taxon>
        <taxon>Aspergillaceae</taxon>
        <taxon>Aspergillus</taxon>
        <taxon>Aspergillus subgen. Nidulantes</taxon>
    </lineage>
</organism>
<reference evidence="3 4" key="1">
    <citation type="submission" date="2024-07" db="EMBL/GenBank/DDBJ databases">
        <title>Section-level genome sequencing and comparative genomics of Aspergillus sections Usti and Cavernicolus.</title>
        <authorList>
            <consortium name="Lawrence Berkeley National Laboratory"/>
            <person name="Nybo J.L."/>
            <person name="Vesth T.C."/>
            <person name="Theobald S."/>
            <person name="Frisvad J.C."/>
            <person name="Larsen T.O."/>
            <person name="Kjaerboelling I."/>
            <person name="Rothschild-Mancinelli K."/>
            <person name="Lyhne E.K."/>
            <person name="Kogle M.E."/>
            <person name="Barry K."/>
            <person name="Clum A."/>
            <person name="Na H."/>
            <person name="Ledsgaard L."/>
            <person name="Lin J."/>
            <person name="Lipzen A."/>
            <person name="Kuo A."/>
            <person name="Riley R."/>
            <person name="Mondo S."/>
            <person name="Labutti K."/>
            <person name="Haridas S."/>
            <person name="Pangalinan J."/>
            <person name="Salamov A.A."/>
            <person name="Simmons B.A."/>
            <person name="Magnuson J.K."/>
            <person name="Chen J."/>
            <person name="Drula E."/>
            <person name="Henrissat B."/>
            <person name="Wiebenga A."/>
            <person name="Lubbers R.J."/>
            <person name="Gomes A.C."/>
            <person name="Macurrencykelacurrency M.R."/>
            <person name="Stajich J."/>
            <person name="Grigoriev I.V."/>
            <person name="Mortensen U.H."/>
            <person name="De Vries R.P."/>
            <person name="Baker S.E."/>
            <person name="Andersen M.R."/>
        </authorList>
    </citation>
    <scope>NUCLEOTIDE SEQUENCE [LARGE SCALE GENOMIC DNA]</scope>
    <source>
        <strain evidence="3 4">CBS 449.75</strain>
    </source>
</reference>